<dbReference type="Pfam" id="PF01757">
    <property type="entry name" value="Acyl_transf_3"/>
    <property type="match status" value="1"/>
</dbReference>
<feature type="transmembrane region" description="Helical" evidence="1">
    <location>
        <begin position="151"/>
        <end position="171"/>
    </location>
</feature>
<feature type="transmembrane region" description="Helical" evidence="1">
    <location>
        <begin position="89"/>
        <end position="108"/>
    </location>
</feature>
<feature type="domain" description="Acyltransferase 3" evidence="2">
    <location>
        <begin position="23"/>
        <end position="368"/>
    </location>
</feature>
<name>A0ABM8LE77_9BURK</name>
<feature type="transmembrane region" description="Helical" evidence="1">
    <location>
        <begin position="48"/>
        <end position="68"/>
    </location>
</feature>
<protein>
    <recommendedName>
        <fullName evidence="2">Acyltransferase 3 domain-containing protein</fullName>
    </recommendedName>
</protein>
<reference evidence="3 4" key="1">
    <citation type="submission" date="2020-04" db="EMBL/GenBank/DDBJ databases">
        <authorList>
            <person name="De Canck E."/>
        </authorList>
    </citation>
    <scope>NUCLEOTIDE SEQUENCE [LARGE SCALE GENOMIC DNA]</scope>
    <source>
        <strain evidence="3 4">LMG 3415</strain>
    </source>
</reference>
<accession>A0ABM8LE77</accession>
<keyword evidence="1" id="KW-0812">Transmembrane</keyword>
<feature type="transmembrane region" description="Helical" evidence="1">
    <location>
        <begin position="211"/>
        <end position="227"/>
    </location>
</feature>
<feature type="transmembrane region" description="Helical" evidence="1">
    <location>
        <begin position="351"/>
        <end position="370"/>
    </location>
</feature>
<gene>
    <name evidence="3" type="ORF">LMG3415_02920</name>
</gene>
<feature type="transmembrane region" description="Helical" evidence="1">
    <location>
        <begin position="257"/>
        <end position="278"/>
    </location>
</feature>
<keyword evidence="4" id="KW-1185">Reference proteome</keyword>
<dbReference type="InterPro" id="IPR050879">
    <property type="entry name" value="Acyltransferase_3"/>
</dbReference>
<dbReference type="PANTHER" id="PTHR23028:SF53">
    <property type="entry name" value="ACYL_TRANSF_3 DOMAIN-CONTAINING PROTEIN"/>
    <property type="match status" value="1"/>
</dbReference>
<evidence type="ECO:0000256" key="1">
    <source>
        <dbReference type="SAM" id="Phobius"/>
    </source>
</evidence>
<comment type="caution">
    <text evidence="3">The sequence shown here is derived from an EMBL/GenBank/DDBJ whole genome shotgun (WGS) entry which is preliminary data.</text>
</comment>
<dbReference type="InterPro" id="IPR002656">
    <property type="entry name" value="Acyl_transf_3_dom"/>
</dbReference>
<keyword evidence="1" id="KW-1133">Transmembrane helix</keyword>
<keyword evidence="1" id="KW-0472">Membrane</keyword>
<organism evidence="3 4">
    <name type="scientific">Achromobacter mucicolens</name>
    <dbReference type="NCBI Taxonomy" id="1389922"/>
    <lineage>
        <taxon>Bacteria</taxon>
        <taxon>Pseudomonadati</taxon>
        <taxon>Pseudomonadota</taxon>
        <taxon>Betaproteobacteria</taxon>
        <taxon>Burkholderiales</taxon>
        <taxon>Alcaligenaceae</taxon>
        <taxon>Achromobacter</taxon>
    </lineage>
</organism>
<dbReference type="EMBL" id="CADIKR010000003">
    <property type="protein sequence ID" value="CAB3870630.1"/>
    <property type="molecule type" value="Genomic_DNA"/>
</dbReference>
<sequence length="641" mass="72430">MNKKQASTLPLPEHNVHPVYRPDIDGLRSVAILSVVIYHAFPARLRGGFVGVDIFFVISGFLISTIIFRSMQRGDFSFIEFYAHRVKRIFPALIVVLLSAYIFGWFALLPEEFKQLGKHIAAGAGFVQNFTLWQEAGYFDTASEVKPLMHLWSLAIEEQFYLVYPLIIWAVWRLGLNILSLVLIFAGVSFGLNISNIGVDAVSTFFLPQTRFWELLAGSVLAYLQFFKRMQFTDWMKRCLFHPLIFRYPPVGARREAVLNDALSVLGSALIIFAIFSVNEEKLFPGWWALAPVFGAFFLILAGPEAWINRKVLANRLMVFVGLISYPLYLWHWPIFSYLRIVESGIPSRELRIAAVILSFVLAWVTYRFIERPIRFGAKDNIKTLILVLLTILIGSLGYYTYYKGGFPSRINQAMTEEELLVERGRYWGHSAQTGTPFAEGKQNIIVFGDSQAHDILHALKSDTHIGLKLFETAHYCSAFFSPDIGSENTAGDGCQKSYDSLINSKEIKRADVLIYAHQWRPGAEIEANYAKGIDQIRLLNKNIKVYFFGPKQYLSPTGSINVIVKNSPNLWGMNEFISSKVSTDNDNAYVASLAKQNNAFLSMLEIYSASMDASFMGVANILISIQAIGRKVVQIAFLII</sequence>
<proteinExistence type="predicted"/>
<evidence type="ECO:0000313" key="4">
    <source>
        <dbReference type="Proteomes" id="UP000507140"/>
    </source>
</evidence>
<dbReference type="Proteomes" id="UP000507140">
    <property type="component" value="Unassembled WGS sequence"/>
</dbReference>
<dbReference type="PANTHER" id="PTHR23028">
    <property type="entry name" value="ACETYLTRANSFERASE"/>
    <property type="match status" value="1"/>
</dbReference>
<feature type="transmembrane region" description="Helical" evidence="1">
    <location>
        <begin position="284"/>
        <end position="301"/>
    </location>
</feature>
<feature type="transmembrane region" description="Helical" evidence="1">
    <location>
        <begin position="178"/>
        <end position="199"/>
    </location>
</feature>
<evidence type="ECO:0000259" key="2">
    <source>
        <dbReference type="Pfam" id="PF01757"/>
    </source>
</evidence>
<feature type="transmembrane region" description="Helical" evidence="1">
    <location>
        <begin position="382"/>
        <end position="402"/>
    </location>
</feature>
<evidence type="ECO:0000313" key="3">
    <source>
        <dbReference type="EMBL" id="CAB3870630.1"/>
    </source>
</evidence>
<feature type="transmembrane region" description="Helical" evidence="1">
    <location>
        <begin position="313"/>
        <end position="331"/>
    </location>
</feature>